<dbReference type="Proteomes" id="UP000539313">
    <property type="component" value="Unassembled WGS sequence"/>
</dbReference>
<evidence type="ECO:0000313" key="2">
    <source>
        <dbReference type="Proteomes" id="UP000539313"/>
    </source>
</evidence>
<organism evidence="1 2">
    <name type="scientific">Thermomonospora cellulosilytica</name>
    <dbReference type="NCBI Taxonomy" id="1411118"/>
    <lineage>
        <taxon>Bacteria</taxon>
        <taxon>Bacillati</taxon>
        <taxon>Actinomycetota</taxon>
        <taxon>Actinomycetes</taxon>
        <taxon>Streptosporangiales</taxon>
        <taxon>Thermomonosporaceae</taxon>
        <taxon>Thermomonospora</taxon>
    </lineage>
</organism>
<accession>A0A7W3MY45</accession>
<name>A0A7W3MY45_9ACTN</name>
<protein>
    <submittedName>
        <fullName evidence="1">Uncharacterized protein</fullName>
    </submittedName>
</protein>
<reference evidence="1 2" key="1">
    <citation type="submission" date="2020-08" db="EMBL/GenBank/DDBJ databases">
        <title>Sequencing the genomes of 1000 actinobacteria strains.</title>
        <authorList>
            <person name="Klenk H.-P."/>
        </authorList>
    </citation>
    <scope>NUCLEOTIDE SEQUENCE [LARGE SCALE GENOMIC DNA]</scope>
    <source>
        <strain evidence="1 2">DSM 45823</strain>
    </source>
</reference>
<dbReference type="EMBL" id="JACJII010000001">
    <property type="protein sequence ID" value="MBA9004030.1"/>
    <property type="molecule type" value="Genomic_DNA"/>
</dbReference>
<proteinExistence type="predicted"/>
<gene>
    <name evidence="1" type="ORF">HNR21_002912</name>
</gene>
<dbReference type="AlphaFoldDB" id="A0A7W3MY45"/>
<comment type="caution">
    <text evidence="1">The sequence shown here is derived from an EMBL/GenBank/DDBJ whole genome shotgun (WGS) entry which is preliminary data.</text>
</comment>
<keyword evidence="2" id="KW-1185">Reference proteome</keyword>
<sequence>MSYRVELHATALAQIKGLPPEAFDALVTTLADAATTPWDTMAMRPNEPEYRQAIFGAFGLVSYVDEPAEVLRVFDITWTG</sequence>
<evidence type="ECO:0000313" key="1">
    <source>
        <dbReference type="EMBL" id="MBA9004030.1"/>
    </source>
</evidence>
<dbReference type="RefSeq" id="WP_182705627.1">
    <property type="nucleotide sequence ID" value="NZ_JACJII010000001.1"/>
</dbReference>